<evidence type="ECO:0000313" key="2">
    <source>
        <dbReference type="EMBL" id="QAA32556.1"/>
    </source>
</evidence>
<dbReference type="GO" id="GO:0005886">
    <property type="term" value="C:plasma membrane"/>
    <property type="evidence" value="ECO:0007669"/>
    <property type="project" value="UniProtKB-SubCell"/>
</dbReference>
<dbReference type="AlphaFoldDB" id="A0A410DU00"/>
<dbReference type="GO" id="GO:0140359">
    <property type="term" value="F:ABC-type transporter activity"/>
    <property type="evidence" value="ECO:0007669"/>
    <property type="project" value="InterPro"/>
</dbReference>
<dbReference type="Proteomes" id="UP000286268">
    <property type="component" value="Chromosome"/>
</dbReference>
<accession>A0A410DU00</accession>
<feature type="transmembrane region" description="Helical" evidence="1">
    <location>
        <begin position="267"/>
        <end position="285"/>
    </location>
</feature>
<proteinExistence type="predicted"/>
<evidence type="ECO:0000256" key="1">
    <source>
        <dbReference type="SAM" id="Phobius"/>
    </source>
</evidence>
<feature type="transmembrane region" description="Helical" evidence="1">
    <location>
        <begin position="12"/>
        <end position="31"/>
    </location>
</feature>
<keyword evidence="3" id="KW-1185">Reference proteome</keyword>
<keyword evidence="1" id="KW-1133">Transmembrane helix</keyword>
<feature type="transmembrane region" description="Helical" evidence="1">
    <location>
        <begin position="292"/>
        <end position="312"/>
    </location>
</feature>
<dbReference type="RefSeq" id="WP_128213344.1">
    <property type="nucleotide sequence ID" value="NZ_CP025746.1"/>
</dbReference>
<dbReference type="Pfam" id="PF12679">
    <property type="entry name" value="ABC2_membrane_2"/>
    <property type="match status" value="1"/>
</dbReference>
<keyword evidence="1" id="KW-0472">Membrane</keyword>
<dbReference type="KEGG" id="cmah:C1I91_13440"/>
<organism evidence="2 3">
    <name type="scientific">Clostridium manihotivorum</name>
    <dbReference type="NCBI Taxonomy" id="2320868"/>
    <lineage>
        <taxon>Bacteria</taxon>
        <taxon>Bacillati</taxon>
        <taxon>Bacillota</taxon>
        <taxon>Clostridia</taxon>
        <taxon>Eubacteriales</taxon>
        <taxon>Clostridiaceae</taxon>
        <taxon>Clostridium</taxon>
    </lineage>
</organism>
<dbReference type="EMBL" id="CP025746">
    <property type="protein sequence ID" value="QAA32556.1"/>
    <property type="molecule type" value="Genomic_DNA"/>
</dbReference>
<gene>
    <name evidence="2" type="ORF">C1I91_13440</name>
</gene>
<evidence type="ECO:0000313" key="3">
    <source>
        <dbReference type="Proteomes" id="UP000286268"/>
    </source>
</evidence>
<dbReference type="PANTHER" id="PTHR43471">
    <property type="entry name" value="ABC TRANSPORTER PERMEASE"/>
    <property type="match status" value="1"/>
</dbReference>
<name>A0A410DU00_9CLOT</name>
<protein>
    <recommendedName>
        <fullName evidence="4">ABC transporter permease</fullName>
    </recommendedName>
</protein>
<evidence type="ECO:0008006" key="4">
    <source>
        <dbReference type="Google" id="ProtNLM"/>
    </source>
</evidence>
<feature type="transmembrane region" description="Helical" evidence="1">
    <location>
        <begin position="348"/>
        <end position="364"/>
    </location>
</feature>
<sequence length="387" mass="44042">MLITLVIKEIKYQLKSITFYLFLAIITLFYVSQFLPSLTDFKKPIPGQSYYGSAPTTNKEDEIKAVYKQLNLNLSVGTVLRYGKFINKMVVLSETDKENINKAIKAISPYGEQDGKLNIAVSYEEYLNIVRTLDKQLGGSTDFGDDHRSMLSKRPMTYEEALNAYNKTVNIDKLSNASARLFSDYMGITAGLFTVFLSAFILTKDKRTKTYEVIYSRSVSSATYILSKYIAICLCVSLGYLLLASYSTFLTIRMSVLNNYPIDYLSYYKYTVTWILPTVFFSNALGMLLSAIFNNGVVAIIIQFVIWINSLLPLSGDYTLLKPIIRFNSLGYYDDYVSYAKAIETNRIFYLILSLVIVVANIWVHSMKRGANDGSLKKLFKLRKIQH</sequence>
<reference evidence="2 3" key="1">
    <citation type="submission" date="2018-01" db="EMBL/GenBank/DDBJ databases">
        <title>Genome Sequencing and Assembly of Anaerobacter polyendosporus strain CT4.</title>
        <authorList>
            <person name="Tachaapaikoon C."/>
            <person name="Sutheeworapong S."/>
            <person name="Jenjaroenpun P."/>
            <person name="Wongsurawat T."/>
            <person name="Nookeaw I."/>
            <person name="Cheawchanlertfa P."/>
            <person name="Kosugi A."/>
            <person name="Cheevadhanarak S."/>
            <person name="Ratanakhanokchai K."/>
        </authorList>
    </citation>
    <scope>NUCLEOTIDE SEQUENCE [LARGE SCALE GENOMIC DNA]</scope>
    <source>
        <strain evidence="2 3">CT4</strain>
    </source>
</reference>
<feature type="transmembrane region" description="Helical" evidence="1">
    <location>
        <begin position="224"/>
        <end position="247"/>
    </location>
</feature>
<feature type="transmembrane region" description="Helical" evidence="1">
    <location>
        <begin position="185"/>
        <end position="203"/>
    </location>
</feature>
<dbReference type="OrthoDB" id="1708273at2"/>
<keyword evidence="1" id="KW-0812">Transmembrane</keyword>